<organism evidence="9 10">
    <name type="scientific">Thiobacter aerophilum</name>
    <dbReference type="NCBI Taxonomy" id="3121275"/>
    <lineage>
        <taxon>Bacteria</taxon>
        <taxon>Pseudomonadati</taxon>
        <taxon>Pseudomonadota</taxon>
        <taxon>Betaproteobacteria</taxon>
        <taxon>Burkholderiales</taxon>
        <taxon>Thiobacteraceae</taxon>
        <taxon>Thiobacter</taxon>
    </lineage>
</organism>
<feature type="domain" description="Phosphoribulokinase/uridine kinase" evidence="8">
    <location>
        <begin position="169"/>
        <end position="239"/>
    </location>
</feature>
<evidence type="ECO:0000256" key="5">
    <source>
        <dbReference type="ARBA" id="ARBA00022777"/>
    </source>
</evidence>
<feature type="domain" description="Phosphoribulokinase/uridine kinase" evidence="8">
    <location>
        <begin position="7"/>
        <end position="137"/>
    </location>
</feature>
<evidence type="ECO:0000256" key="2">
    <source>
        <dbReference type="ARBA" id="ARBA00012042"/>
    </source>
</evidence>
<dbReference type="Gene3D" id="3.40.50.300">
    <property type="entry name" value="P-loop containing nucleotide triphosphate hydrolases"/>
    <property type="match status" value="1"/>
</dbReference>
<protein>
    <recommendedName>
        <fullName evidence="2">phosphoribulokinase</fullName>
        <ecNumber evidence="2">2.7.1.19</ecNumber>
    </recommendedName>
</protein>
<dbReference type="RefSeq" id="WP_347307051.1">
    <property type="nucleotide sequence ID" value="NZ_JBAJEX010000001.1"/>
</dbReference>
<accession>A0ABV0EFH2</accession>
<evidence type="ECO:0000256" key="7">
    <source>
        <dbReference type="ARBA" id="ARBA00047663"/>
    </source>
</evidence>
<dbReference type="NCBIfam" id="NF011997">
    <property type="entry name" value="PRK15453.1"/>
    <property type="match status" value="1"/>
</dbReference>
<evidence type="ECO:0000256" key="6">
    <source>
        <dbReference type="ARBA" id="ARBA00022840"/>
    </source>
</evidence>
<gene>
    <name evidence="9" type="ORF">V6E02_03180</name>
</gene>
<keyword evidence="6" id="KW-0067">ATP-binding</keyword>
<dbReference type="SUPFAM" id="SSF52540">
    <property type="entry name" value="P-loop containing nucleoside triphosphate hydrolases"/>
    <property type="match status" value="1"/>
</dbReference>
<evidence type="ECO:0000256" key="3">
    <source>
        <dbReference type="ARBA" id="ARBA00022679"/>
    </source>
</evidence>
<comment type="similarity">
    <text evidence="1">Belongs to the phosphoribulokinase family.</text>
</comment>
<dbReference type="GO" id="GO:0008974">
    <property type="term" value="F:phosphoribulokinase activity"/>
    <property type="evidence" value="ECO:0007669"/>
    <property type="project" value="UniProtKB-EC"/>
</dbReference>
<dbReference type="Proteomes" id="UP001482231">
    <property type="component" value="Unassembled WGS sequence"/>
</dbReference>
<proteinExistence type="inferred from homology"/>
<keyword evidence="4" id="KW-0547">Nucleotide-binding</keyword>
<sequence>MSVKHPIVAITGSAGAGTTTVRHAFADIFRRQGITPALVKGDSFFRYEKPEMDRFIEESTAQGRPVSLFGPECNLFDKLEELFATYSKTGGGMIRHYVRDEDDARRFNRAIGTFTPWEPLPEGTDLLFYEGMHGGVAAQTWTRRRSSPAHLAADFRDRRGNGGNGVNAAQYVDLLIGIVPAVNLEWIQKIHRDCAKTGCTVEEVTSTILRRLRDYVHFIVPQFGITDINIQRMPLVDTSNPFIARDVPSADESILVIHFRDPKRFDFPDLLRRISGSFMSRPNTMVVPGGKLRLALDVIFTPLIQELVEGRRAKRRP</sequence>
<evidence type="ECO:0000256" key="1">
    <source>
        <dbReference type="ARBA" id="ARBA00009719"/>
    </source>
</evidence>
<evidence type="ECO:0000313" key="10">
    <source>
        <dbReference type="Proteomes" id="UP001482231"/>
    </source>
</evidence>
<name>A0ABV0EFH2_9BURK</name>
<dbReference type="PRINTS" id="PR00478">
    <property type="entry name" value="PHRIBLKINASE"/>
</dbReference>
<dbReference type="EMBL" id="JBAJEX010000001">
    <property type="protein sequence ID" value="MEO1766218.1"/>
    <property type="molecule type" value="Genomic_DNA"/>
</dbReference>
<evidence type="ECO:0000259" key="8">
    <source>
        <dbReference type="Pfam" id="PF00485"/>
    </source>
</evidence>
<evidence type="ECO:0000256" key="4">
    <source>
        <dbReference type="ARBA" id="ARBA00022741"/>
    </source>
</evidence>
<dbReference type="Pfam" id="PF00485">
    <property type="entry name" value="PRK"/>
    <property type="match status" value="2"/>
</dbReference>
<comment type="caution">
    <text evidence="9">The sequence shown here is derived from an EMBL/GenBank/DDBJ whole genome shotgun (WGS) entry which is preliminary data.</text>
</comment>
<dbReference type="EC" id="2.7.1.19" evidence="2"/>
<reference evidence="9 10" key="1">
    <citation type="submission" date="2024-02" db="EMBL/GenBank/DDBJ databases">
        <title>New thermophilic sulfur-oxidizing bacteria from a hot springs of the Uzon caldera (Kamchatka, Russia).</title>
        <authorList>
            <person name="Dukat A.M."/>
            <person name="Elcheninov A.G."/>
            <person name="Frolov E.N."/>
        </authorList>
    </citation>
    <scope>NUCLEOTIDE SEQUENCE [LARGE SCALE GENOMIC DNA]</scope>
    <source>
        <strain evidence="9 10">AK1</strain>
    </source>
</reference>
<evidence type="ECO:0000313" key="9">
    <source>
        <dbReference type="EMBL" id="MEO1766218.1"/>
    </source>
</evidence>
<keyword evidence="3 9" id="KW-0808">Transferase</keyword>
<dbReference type="InterPro" id="IPR006082">
    <property type="entry name" value="PRK"/>
</dbReference>
<keyword evidence="5" id="KW-0418">Kinase</keyword>
<keyword evidence="10" id="KW-1185">Reference proteome</keyword>
<comment type="catalytic activity">
    <reaction evidence="7">
        <text>D-ribulose 5-phosphate + ATP = D-ribulose 1,5-bisphosphate + ADP + H(+)</text>
        <dbReference type="Rhea" id="RHEA:19365"/>
        <dbReference type="ChEBI" id="CHEBI:15378"/>
        <dbReference type="ChEBI" id="CHEBI:30616"/>
        <dbReference type="ChEBI" id="CHEBI:57870"/>
        <dbReference type="ChEBI" id="CHEBI:58121"/>
        <dbReference type="ChEBI" id="CHEBI:456216"/>
        <dbReference type="EC" id="2.7.1.19"/>
    </reaction>
</comment>
<dbReference type="InterPro" id="IPR006083">
    <property type="entry name" value="PRK/URK"/>
</dbReference>
<dbReference type="InterPro" id="IPR027417">
    <property type="entry name" value="P-loop_NTPase"/>
</dbReference>